<dbReference type="PANTHER" id="PTHR45138">
    <property type="entry name" value="REGULATORY COMPONENTS OF SENSORY TRANSDUCTION SYSTEM"/>
    <property type="match status" value="1"/>
</dbReference>
<dbReference type="SUPFAM" id="SSF52172">
    <property type="entry name" value="CheY-like"/>
    <property type="match status" value="1"/>
</dbReference>
<dbReference type="EMBL" id="JAWDIO010000002">
    <property type="protein sequence ID" value="MDU0356391.1"/>
    <property type="molecule type" value="Genomic_DNA"/>
</dbReference>
<feature type="domain" description="GGDEF" evidence="5">
    <location>
        <begin position="166"/>
        <end position="229"/>
    </location>
</feature>
<feature type="modified residue" description="4-aspartylphosphate" evidence="3">
    <location>
        <position position="58"/>
    </location>
</feature>
<dbReference type="InterPro" id="IPR043128">
    <property type="entry name" value="Rev_trsase/Diguanyl_cyclase"/>
</dbReference>
<dbReference type="InterPro" id="IPR001789">
    <property type="entry name" value="Sig_transdc_resp-reg_receiver"/>
</dbReference>
<dbReference type="CDD" id="cd00156">
    <property type="entry name" value="REC"/>
    <property type="match status" value="1"/>
</dbReference>
<keyword evidence="6" id="KW-0548">Nucleotidyltransferase</keyword>
<dbReference type="InterPro" id="IPR000160">
    <property type="entry name" value="GGDEF_dom"/>
</dbReference>
<evidence type="ECO:0000313" key="6">
    <source>
        <dbReference type="EMBL" id="MDU0356391.1"/>
    </source>
</evidence>
<evidence type="ECO:0000313" key="7">
    <source>
        <dbReference type="Proteomes" id="UP001247805"/>
    </source>
</evidence>
<dbReference type="EC" id="2.7.7.65" evidence="1"/>
<dbReference type="InterPro" id="IPR011006">
    <property type="entry name" value="CheY-like_superfamily"/>
</dbReference>
<evidence type="ECO:0000256" key="1">
    <source>
        <dbReference type="ARBA" id="ARBA00012528"/>
    </source>
</evidence>
<dbReference type="InterPro" id="IPR050469">
    <property type="entry name" value="Diguanylate_Cyclase"/>
</dbReference>
<dbReference type="PROSITE" id="PS50887">
    <property type="entry name" value="GGDEF"/>
    <property type="match status" value="1"/>
</dbReference>
<dbReference type="PROSITE" id="PS50110">
    <property type="entry name" value="RESPONSE_REGULATORY"/>
    <property type="match status" value="1"/>
</dbReference>
<keyword evidence="6" id="KW-0808">Transferase</keyword>
<dbReference type="Gene3D" id="3.40.50.2300">
    <property type="match status" value="1"/>
</dbReference>
<dbReference type="Pfam" id="PF00990">
    <property type="entry name" value="GGDEF"/>
    <property type="match status" value="1"/>
</dbReference>
<sequence length="229" mass="25978">MQATLTIYLLEDSVDDVYIFNNIVNADQNSTYKTVSFDSLSSLQTAIEFITPDLLVIDLNLPESTGLQTLVAVKAISLDIPIIVLTGNDETLGVEAIQLGAQDYLIKEEITPSSLMKAIRFAKERSMLFTALEQRAIKDKLTKLYNRTTFDLRLENFEADFDRYQRPYALIMFDLNGFKAVNDENGHVIGDKILQHVADRFQMFNRASDFICRYGGDEFVLIAPDVEIR</sequence>
<proteinExistence type="predicted"/>
<organism evidence="6 7">
    <name type="scientific">Paraglaciecola aquimarina</name>
    <dbReference type="NCBI Taxonomy" id="1235557"/>
    <lineage>
        <taxon>Bacteria</taxon>
        <taxon>Pseudomonadati</taxon>
        <taxon>Pseudomonadota</taxon>
        <taxon>Gammaproteobacteria</taxon>
        <taxon>Alteromonadales</taxon>
        <taxon>Alteromonadaceae</taxon>
        <taxon>Paraglaciecola</taxon>
    </lineage>
</organism>
<dbReference type="InterPro" id="IPR029787">
    <property type="entry name" value="Nucleotide_cyclase"/>
</dbReference>
<accession>A0ABU3T297</accession>
<comment type="catalytic activity">
    <reaction evidence="2">
        <text>2 GTP = 3',3'-c-di-GMP + 2 diphosphate</text>
        <dbReference type="Rhea" id="RHEA:24898"/>
        <dbReference type="ChEBI" id="CHEBI:33019"/>
        <dbReference type="ChEBI" id="CHEBI:37565"/>
        <dbReference type="ChEBI" id="CHEBI:58805"/>
        <dbReference type="EC" id="2.7.7.65"/>
    </reaction>
</comment>
<evidence type="ECO:0000259" key="5">
    <source>
        <dbReference type="PROSITE" id="PS50887"/>
    </source>
</evidence>
<evidence type="ECO:0000256" key="2">
    <source>
        <dbReference type="ARBA" id="ARBA00034247"/>
    </source>
</evidence>
<keyword evidence="7" id="KW-1185">Reference proteome</keyword>
<dbReference type="NCBIfam" id="TIGR00254">
    <property type="entry name" value="GGDEF"/>
    <property type="match status" value="1"/>
</dbReference>
<dbReference type="PANTHER" id="PTHR45138:SF9">
    <property type="entry name" value="DIGUANYLATE CYCLASE DGCM-RELATED"/>
    <property type="match status" value="1"/>
</dbReference>
<dbReference type="Gene3D" id="3.30.70.270">
    <property type="match status" value="1"/>
</dbReference>
<keyword evidence="3" id="KW-0597">Phosphoprotein</keyword>
<dbReference type="CDD" id="cd01949">
    <property type="entry name" value="GGDEF"/>
    <property type="match status" value="1"/>
</dbReference>
<reference evidence="6 7" key="1">
    <citation type="submission" date="2023-10" db="EMBL/GenBank/DDBJ databases">
        <title>Glaciecola aquimarina strain GGW-M5 nov., isolated from a coastal seawater.</title>
        <authorList>
            <person name="Bayburt H."/>
            <person name="Kim J.M."/>
            <person name="Choi B.J."/>
            <person name="Jeon C.O."/>
        </authorList>
    </citation>
    <scope>NUCLEOTIDE SEQUENCE [LARGE SCALE GENOMIC DNA]</scope>
    <source>
        <strain evidence="6 7">KCTC 32108</strain>
    </source>
</reference>
<protein>
    <recommendedName>
        <fullName evidence="1">diguanylate cyclase</fullName>
        <ecNumber evidence="1">2.7.7.65</ecNumber>
    </recommendedName>
</protein>
<dbReference type="Proteomes" id="UP001247805">
    <property type="component" value="Unassembled WGS sequence"/>
</dbReference>
<name>A0ABU3T297_9ALTE</name>
<gene>
    <name evidence="6" type="ORF">RS130_23080</name>
</gene>
<feature type="domain" description="Response regulatory" evidence="4">
    <location>
        <begin position="6"/>
        <end position="122"/>
    </location>
</feature>
<dbReference type="SMART" id="SM00267">
    <property type="entry name" value="GGDEF"/>
    <property type="match status" value="1"/>
</dbReference>
<evidence type="ECO:0000259" key="4">
    <source>
        <dbReference type="PROSITE" id="PS50110"/>
    </source>
</evidence>
<dbReference type="Pfam" id="PF00072">
    <property type="entry name" value="Response_reg"/>
    <property type="match status" value="1"/>
</dbReference>
<dbReference type="SMART" id="SM00448">
    <property type="entry name" value="REC"/>
    <property type="match status" value="1"/>
</dbReference>
<comment type="caution">
    <text evidence="6">The sequence shown here is derived from an EMBL/GenBank/DDBJ whole genome shotgun (WGS) entry which is preliminary data.</text>
</comment>
<dbReference type="RefSeq" id="WP_316027877.1">
    <property type="nucleotide sequence ID" value="NZ_JAWDIO010000002.1"/>
</dbReference>
<dbReference type="GO" id="GO:0052621">
    <property type="term" value="F:diguanylate cyclase activity"/>
    <property type="evidence" value="ECO:0007669"/>
    <property type="project" value="UniProtKB-EC"/>
</dbReference>
<dbReference type="SUPFAM" id="SSF55073">
    <property type="entry name" value="Nucleotide cyclase"/>
    <property type="match status" value="1"/>
</dbReference>
<evidence type="ECO:0000256" key="3">
    <source>
        <dbReference type="PROSITE-ProRule" id="PRU00169"/>
    </source>
</evidence>